<reference evidence="1" key="1">
    <citation type="journal article" date="2014" name="Front. Microbiol.">
        <title>High frequency of phylogenetically diverse reductive dehalogenase-homologous genes in deep subseafloor sedimentary metagenomes.</title>
        <authorList>
            <person name="Kawai M."/>
            <person name="Futagami T."/>
            <person name="Toyoda A."/>
            <person name="Takaki Y."/>
            <person name="Nishi S."/>
            <person name="Hori S."/>
            <person name="Arai W."/>
            <person name="Tsubouchi T."/>
            <person name="Morono Y."/>
            <person name="Uchiyama I."/>
            <person name="Ito T."/>
            <person name="Fujiyama A."/>
            <person name="Inagaki F."/>
            <person name="Takami H."/>
        </authorList>
    </citation>
    <scope>NUCLEOTIDE SEQUENCE</scope>
    <source>
        <strain evidence="1">Expedition CK06-06</strain>
    </source>
</reference>
<protein>
    <recommendedName>
        <fullName evidence="2">Aminotransferase class I/classII domain-containing protein</fullName>
    </recommendedName>
</protein>
<dbReference type="AlphaFoldDB" id="X1B3N8"/>
<organism evidence="1">
    <name type="scientific">marine sediment metagenome</name>
    <dbReference type="NCBI Taxonomy" id="412755"/>
    <lineage>
        <taxon>unclassified sequences</taxon>
        <taxon>metagenomes</taxon>
        <taxon>ecological metagenomes</taxon>
    </lineage>
</organism>
<dbReference type="Gene3D" id="3.40.640.10">
    <property type="entry name" value="Type I PLP-dependent aspartate aminotransferase-like (Major domain)"/>
    <property type="match status" value="1"/>
</dbReference>
<name>X1B3N8_9ZZZZ</name>
<gene>
    <name evidence="1" type="ORF">S01H4_29021</name>
</gene>
<feature type="non-terminal residue" evidence="1">
    <location>
        <position position="1"/>
    </location>
</feature>
<dbReference type="InterPro" id="IPR015421">
    <property type="entry name" value="PyrdxlP-dep_Trfase_major"/>
</dbReference>
<comment type="caution">
    <text evidence="1">The sequence shown here is derived from an EMBL/GenBank/DDBJ whole genome shotgun (WGS) entry which is preliminary data.</text>
</comment>
<accession>X1B3N8</accession>
<dbReference type="Pfam" id="PF01041">
    <property type="entry name" value="DegT_DnrJ_EryC1"/>
    <property type="match status" value="1"/>
</dbReference>
<dbReference type="EMBL" id="BART01014628">
    <property type="protein sequence ID" value="GAG75922.1"/>
    <property type="molecule type" value="Genomic_DNA"/>
</dbReference>
<sequence>DIRMKLTGMRIGFSEVEKNTALTFMQNALDTGFVADGQYTDAMIEIFKKITGSDVALLSSDTACMELLCHVLKKEYGWGDCVALMPANSWLSVPNAVQRAGYMVRWCDISEESLVPSIANLDAVYDDDIR</sequence>
<dbReference type="InterPro" id="IPR000653">
    <property type="entry name" value="DegT/StrS_aminotransferase"/>
</dbReference>
<proteinExistence type="predicted"/>
<evidence type="ECO:0000313" key="1">
    <source>
        <dbReference type="EMBL" id="GAG75922.1"/>
    </source>
</evidence>
<feature type="non-terminal residue" evidence="1">
    <location>
        <position position="130"/>
    </location>
</feature>
<dbReference type="SUPFAM" id="SSF53383">
    <property type="entry name" value="PLP-dependent transferases"/>
    <property type="match status" value="1"/>
</dbReference>
<evidence type="ECO:0008006" key="2">
    <source>
        <dbReference type="Google" id="ProtNLM"/>
    </source>
</evidence>
<dbReference type="InterPro" id="IPR015424">
    <property type="entry name" value="PyrdxlP-dep_Trfase"/>
</dbReference>